<evidence type="ECO:0000313" key="3">
    <source>
        <dbReference type="Proteomes" id="UP000627573"/>
    </source>
</evidence>
<comment type="caution">
    <text evidence="2">The sequence shown here is derived from an EMBL/GenBank/DDBJ whole genome shotgun (WGS) entry which is preliminary data.</text>
</comment>
<gene>
    <name evidence="2" type="ORF">I3517_24980</name>
</gene>
<organism evidence="2 3">
    <name type="scientific">Rhodococcus erythropolis</name>
    <name type="common">Arthrobacter picolinophilus</name>
    <dbReference type="NCBI Taxonomy" id="1833"/>
    <lineage>
        <taxon>Bacteria</taxon>
        <taxon>Bacillati</taxon>
        <taxon>Actinomycetota</taxon>
        <taxon>Actinomycetes</taxon>
        <taxon>Mycobacteriales</taxon>
        <taxon>Nocardiaceae</taxon>
        <taxon>Rhodococcus</taxon>
        <taxon>Rhodococcus erythropolis group</taxon>
    </lineage>
</organism>
<name>A0A8I1A2C7_RHOER</name>
<sequence length="135" mass="14899">MSRRDYLCGTIERLNSRIPVAAVSGVALDTIVDAARLAPSVGNSQPWAFIVACRGDRVHARVVRHLVANTDYEQAVVPGLFTPSQPPRRTGCRAEGFRLCGPRHVMMAWCPRWVWFARWRPVNDFGAESSPAGGP</sequence>
<dbReference type="AlphaFoldDB" id="A0A8I1A2C7"/>
<dbReference type="InterPro" id="IPR029479">
    <property type="entry name" value="Nitroreductase"/>
</dbReference>
<dbReference type="SUPFAM" id="SSF55469">
    <property type="entry name" value="FMN-dependent nitroreductase-like"/>
    <property type="match status" value="1"/>
</dbReference>
<keyword evidence="3" id="KW-1185">Reference proteome</keyword>
<proteinExistence type="predicted"/>
<dbReference type="Gene3D" id="3.40.109.10">
    <property type="entry name" value="NADH Oxidase"/>
    <property type="match status" value="1"/>
</dbReference>
<protein>
    <submittedName>
        <fullName evidence="2">Nitroreductase family protein</fullName>
    </submittedName>
</protein>
<dbReference type="Pfam" id="PF00881">
    <property type="entry name" value="Nitroreductase"/>
    <property type="match status" value="1"/>
</dbReference>
<evidence type="ECO:0000313" key="2">
    <source>
        <dbReference type="EMBL" id="MBH5145856.1"/>
    </source>
</evidence>
<accession>A0A8I1A2C7</accession>
<evidence type="ECO:0000259" key="1">
    <source>
        <dbReference type="Pfam" id="PF00881"/>
    </source>
</evidence>
<reference evidence="2 3" key="1">
    <citation type="submission" date="2020-12" db="EMBL/GenBank/DDBJ databases">
        <title>Draft genome sequence of furan degrading bacterial strain FUR100.</title>
        <authorList>
            <person name="Woiski C."/>
        </authorList>
    </citation>
    <scope>NUCLEOTIDE SEQUENCE [LARGE SCALE GENOMIC DNA]</scope>
    <source>
        <strain evidence="2 3">FUR100</strain>
    </source>
</reference>
<dbReference type="InterPro" id="IPR000415">
    <property type="entry name" value="Nitroreductase-like"/>
</dbReference>
<dbReference type="EMBL" id="JAECSB010000084">
    <property type="protein sequence ID" value="MBH5145856.1"/>
    <property type="molecule type" value="Genomic_DNA"/>
</dbReference>
<feature type="domain" description="Nitroreductase" evidence="1">
    <location>
        <begin position="27"/>
        <end position="75"/>
    </location>
</feature>
<dbReference type="GO" id="GO:0016491">
    <property type="term" value="F:oxidoreductase activity"/>
    <property type="evidence" value="ECO:0007669"/>
    <property type="project" value="InterPro"/>
</dbReference>
<dbReference type="Proteomes" id="UP000627573">
    <property type="component" value="Unassembled WGS sequence"/>
</dbReference>